<dbReference type="GO" id="GO:0034039">
    <property type="term" value="F:8-oxo-7,8-dihydroguanine DNA N-glycosylase activity"/>
    <property type="evidence" value="ECO:0007669"/>
    <property type="project" value="TreeGrafter"/>
</dbReference>
<comment type="similarity">
    <text evidence="2">Belongs to the type-1 OGG1 family.</text>
</comment>
<keyword evidence="5" id="KW-0378">Hydrolase</keyword>
<dbReference type="AlphaFoldDB" id="A0A1W0XE72"/>
<dbReference type="SUPFAM" id="SSF55945">
    <property type="entry name" value="TATA-box binding protein-like"/>
    <property type="match status" value="1"/>
</dbReference>
<feature type="domain" description="HhH-GPD" evidence="15">
    <location>
        <begin position="142"/>
        <end position="301"/>
    </location>
</feature>
<dbReference type="GO" id="GO:0140078">
    <property type="term" value="F:class I DNA-(apurinic or apyrimidinic site) endonuclease activity"/>
    <property type="evidence" value="ECO:0007669"/>
    <property type="project" value="UniProtKB-EC"/>
</dbReference>
<proteinExistence type="inferred from homology"/>
<evidence type="ECO:0000256" key="12">
    <source>
        <dbReference type="ARBA" id="ARBA00044632"/>
    </source>
</evidence>
<protein>
    <recommendedName>
        <fullName evidence="13">N-glycosylase/DNA lyase</fullName>
        <ecNumber evidence="3">4.2.99.18</ecNumber>
    </recommendedName>
</protein>
<keyword evidence="9" id="KW-0511">Multifunctional enzyme</keyword>
<keyword evidence="8" id="KW-0539">Nucleus</keyword>
<sequence length="353" mass="39554">MQLDYVLACGQSFRWHKNASGEWHGVIGRKAFRLRQTNDHVEYQVFPGPSADMPAISEPAPKNRRQSKSAKETASMEFSKTPAVIDPHLSELHRYFALETSLMPLYEAWSAADERFAAVAPQFQGIRMLQQDFVETLFSFICSSNNNIQRIQQMVEKLCSNYGAAICSLDGRTFYSFPSVDRLAGKEVDGELRKLGFGYRAGFLQKSAEYITKHPEWLDQVVKADYATAKSLLMELPGVGAKVADCICLMSLGHHGVVPVDTHVFAITAEHYLPKLRDIKSVTPRVYNEIGEFYRARFGPMAGWAHSVLFTAHLARFKKKAESSAGRTHNKRKKMVTPESVGAEHVSATDCVN</sequence>
<evidence type="ECO:0000256" key="9">
    <source>
        <dbReference type="ARBA" id="ARBA00023268"/>
    </source>
</evidence>
<keyword evidence="4" id="KW-0227">DNA damage</keyword>
<dbReference type="SMART" id="SM00478">
    <property type="entry name" value="ENDO3c"/>
    <property type="match status" value="1"/>
</dbReference>
<comment type="catalytic activity">
    <reaction evidence="12">
        <text>2'-deoxyribonucleotide-(2'-deoxyribose 5'-phosphate)-2'-deoxyribonucleotide-DNA = a 3'-end 2'-deoxyribonucleotide-(2,3-dehydro-2,3-deoxyribose 5'-phosphate)-DNA + a 5'-end 5'-phospho-2'-deoxyribonucleoside-DNA + H(+)</text>
        <dbReference type="Rhea" id="RHEA:66592"/>
        <dbReference type="Rhea" id="RHEA-COMP:13180"/>
        <dbReference type="Rhea" id="RHEA-COMP:16897"/>
        <dbReference type="Rhea" id="RHEA-COMP:17067"/>
        <dbReference type="ChEBI" id="CHEBI:15378"/>
        <dbReference type="ChEBI" id="CHEBI:136412"/>
        <dbReference type="ChEBI" id="CHEBI:157695"/>
        <dbReference type="ChEBI" id="CHEBI:167181"/>
        <dbReference type="EC" id="4.2.99.18"/>
    </reaction>
</comment>
<organism evidence="16 17">
    <name type="scientific">Hypsibius exemplaris</name>
    <name type="common">Freshwater tardigrade</name>
    <dbReference type="NCBI Taxonomy" id="2072580"/>
    <lineage>
        <taxon>Eukaryota</taxon>
        <taxon>Metazoa</taxon>
        <taxon>Ecdysozoa</taxon>
        <taxon>Tardigrada</taxon>
        <taxon>Eutardigrada</taxon>
        <taxon>Parachela</taxon>
        <taxon>Hypsibioidea</taxon>
        <taxon>Hypsibiidae</taxon>
        <taxon>Hypsibius</taxon>
    </lineage>
</organism>
<evidence type="ECO:0000256" key="8">
    <source>
        <dbReference type="ARBA" id="ARBA00023242"/>
    </source>
</evidence>
<dbReference type="CDD" id="cd00056">
    <property type="entry name" value="ENDO3c"/>
    <property type="match status" value="1"/>
</dbReference>
<reference evidence="17" key="1">
    <citation type="submission" date="2017-01" db="EMBL/GenBank/DDBJ databases">
        <title>Comparative genomics of anhydrobiosis in the tardigrade Hypsibius dujardini.</title>
        <authorList>
            <person name="Yoshida Y."/>
            <person name="Koutsovoulos G."/>
            <person name="Laetsch D."/>
            <person name="Stevens L."/>
            <person name="Kumar S."/>
            <person name="Horikawa D."/>
            <person name="Ishino K."/>
            <person name="Komine S."/>
            <person name="Tomita M."/>
            <person name="Blaxter M."/>
            <person name="Arakawa K."/>
        </authorList>
    </citation>
    <scope>NUCLEOTIDE SEQUENCE [LARGE SCALE GENOMIC DNA]</scope>
    <source>
        <strain evidence="17">Z151</strain>
    </source>
</reference>
<evidence type="ECO:0000313" key="17">
    <source>
        <dbReference type="Proteomes" id="UP000192578"/>
    </source>
</evidence>
<dbReference type="GO" id="GO:0006285">
    <property type="term" value="P:base-excision repair, AP site formation"/>
    <property type="evidence" value="ECO:0007669"/>
    <property type="project" value="TreeGrafter"/>
</dbReference>
<name>A0A1W0XE72_HYPEX</name>
<dbReference type="InterPro" id="IPR052054">
    <property type="entry name" value="Oxidative_DNA_repair_enzyme"/>
</dbReference>
<dbReference type="OrthoDB" id="238681at2759"/>
<evidence type="ECO:0000256" key="13">
    <source>
        <dbReference type="ARBA" id="ARBA00073127"/>
    </source>
</evidence>
<comment type="caution">
    <text evidence="16">The sequence shown here is derived from an EMBL/GenBank/DDBJ whole genome shotgun (WGS) entry which is preliminary data.</text>
</comment>
<dbReference type="SUPFAM" id="SSF48150">
    <property type="entry name" value="DNA-glycosylase"/>
    <property type="match status" value="1"/>
</dbReference>
<gene>
    <name evidence="16" type="ORF">BV898_00690</name>
</gene>
<feature type="region of interest" description="Disordered" evidence="14">
    <location>
        <begin position="321"/>
        <end position="353"/>
    </location>
</feature>
<dbReference type="InterPro" id="IPR012904">
    <property type="entry name" value="OGG_N"/>
</dbReference>
<dbReference type="Pfam" id="PF07934">
    <property type="entry name" value="OGG_N"/>
    <property type="match status" value="1"/>
</dbReference>
<dbReference type="GO" id="GO:0003684">
    <property type="term" value="F:damaged DNA binding"/>
    <property type="evidence" value="ECO:0007669"/>
    <property type="project" value="InterPro"/>
</dbReference>
<comment type="subcellular location">
    <subcellularLocation>
        <location evidence="1">Nucleus</location>
    </subcellularLocation>
</comment>
<evidence type="ECO:0000256" key="14">
    <source>
        <dbReference type="SAM" id="MobiDB-lite"/>
    </source>
</evidence>
<evidence type="ECO:0000256" key="1">
    <source>
        <dbReference type="ARBA" id="ARBA00004123"/>
    </source>
</evidence>
<dbReference type="EMBL" id="MTYJ01000002">
    <property type="protein sequence ID" value="OQV25764.1"/>
    <property type="molecule type" value="Genomic_DNA"/>
</dbReference>
<evidence type="ECO:0000256" key="6">
    <source>
        <dbReference type="ARBA" id="ARBA00023204"/>
    </source>
</evidence>
<evidence type="ECO:0000313" key="16">
    <source>
        <dbReference type="EMBL" id="OQV25764.1"/>
    </source>
</evidence>
<dbReference type="InterPro" id="IPR003265">
    <property type="entry name" value="HhH-GPD_domain"/>
</dbReference>
<comment type="function">
    <text evidence="11">DNA repair enzyme that incises DNA at 8-oxoG residues. Excises 7,8-dihydro-8-oxoguanine and 2,6-diamino-4-hydroxy-5-N-methylformamidopyrimidine (FAPY) from damaged DNA. Has a beta-lyase activity that nicks DNA 3' to the lesion.</text>
</comment>
<keyword evidence="10" id="KW-0326">Glycosidase</keyword>
<evidence type="ECO:0000259" key="15">
    <source>
        <dbReference type="SMART" id="SM00478"/>
    </source>
</evidence>
<dbReference type="PANTHER" id="PTHR10242">
    <property type="entry name" value="8-OXOGUANINE DNA GLYCOSYLASE"/>
    <property type="match status" value="1"/>
</dbReference>
<dbReference type="Gene3D" id="3.30.310.40">
    <property type="match status" value="1"/>
</dbReference>
<evidence type="ECO:0000256" key="5">
    <source>
        <dbReference type="ARBA" id="ARBA00022801"/>
    </source>
</evidence>
<feature type="region of interest" description="Disordered" evidence="14">
    <location>
        <begin position="47"/>
        <end position="74"/>
    </location>
</feature>
<dbReference type="FunFam" id="1.10.340.30:FF:000006">
    <property type="entry name" value="N-glycosylase/DNA lyase isoform X2"/>
    <property type="match status" value="1"/>
</dbReference>
<evidence type="ECO:0000256" key="3">
    <source>
        <dbReference type="ARBA" id="ARBA00012720"/>
    </source>
</evidence>
<evidence type="ECO:0000256" key="4">
    <source>
        <dbReference type="ARBA" id="ARBA00022763"/>
    </source>
</evidence>
<dbReference type="InterPro" id="IPR023170">
    <property type="entry name" value="HhH_base_excis_C"/>
</dbReference>
<dbReference type="FunFam" id="1.10.1670.10:FF:000005">
    <property type="entry name" value="N-glycosylase/DNA lyase OGG1"/>
    <property type="match status" value="1"/>
</dbReference>
<keyword evidence="17" id="KW-1185">Reference proteome</keyword>
<dbReference type="Gene3D" id="1.10.340.30">
    <property type="entry name" value="Hypothetical protein, domain 2"/>
    <property type="match status" value="1"/>
</dbReference>
<dbReference type="PANTHER" id="PTHR10242:SF2">
    <property type="entry name" value="N-GLYCOSYLASE_DNA LYASE"/>
    <property type="match status" value="1"/>
</dbReference>
<keyword evidence="7 16" id="KW-0456">Lyase</keyword>
<dbReference type="GO" id="GO:0005634">
    <property type="term" value="C:nucleus"/>
    <property type="evidence" value="ECO:0007669"/>
    <property type="project" value="UniProtKB-SubCell"/>
</dbReference>
<evidence type="ECO:0000256" key="11">
    <source>
        <dbReference type="ARBA" id="ARBA00025652"/>
    </source>
</evidence>
<evidence type="ECO:0000256" key="2">
    <source>
        <dbReference type="ARBA" id="ARBA00010679"/>
    </source>
</evidence>
<accession>A0A1W0XE72</accession>
<evidence type="ECO:0000256" key="10">
    <source>
        <dbReference type="ARBA" id="ARBA00023295"/>
    </source>
</evidence>
<dbReference type="Gene3D" id="1.10.1670.10">
    <property type="entry name" value="Helix-hairpin-Helix base-excision DNA repair enzymes (C-terminal)"/>
    <property type="match status" value="1"/>
</dbReference>
<keyword evidence="6" id="KW-0234">DNA repair</keyword>
<dbReference type="InterPro" id="IPR011257">
    <property type="entry name" value="DNA_glycosylase"/>
</dbReference>
<dbReference type="EC" id="4.2.99.18" evidence="3"/>
<evidence type="ECO:0000256" key="7">
    <source>
        <dbReference type="ARBA" id="ARBA00023239"/>
    </source>
</evidence>
<dbReference type="Proteomes" id="UP000192578">
    <property type="component" value="Unassembled WGS sequence"/>
</dbReference>
<dbReference type="Pfam" id="PF00730">
    <property type="entry name" value="HhH-GPD"/>
    <property type="match status" value="1"/>
</dbReference>
<dbReference type="GO" id="GO:0006289">
    <property type="term" value="P:nucleotide-excision repair"/>
    <property type="evidence" value="ECO:0007669"/>
    <property type="project" value="InterPro"/>
</dbReference>